<name>A0A0C2TBW1_AMAMK</name>
<dbReference type="EMBL" id="KN818251">
    <property type="protein sequence ID" value="KIL64259.1"/>
    <property type="molecule type" value="Genomic_DNA"/>
</dbReference>
<dbReference type="AlphaFoldDB" id="A0A0C2TBW1"/>
<keyword evidence="3" id="KW-0964">Secreted</keyword>
<dbReference type="STRING" id="946122.A0A0C2TBW1"/>
<dbReference type="Pfam" id="PF20147">
    <property type="entry name" value="Crinkler"/>
    <property type="match status" value="1"/>
</dbReference>
<comment type="subcellular location">
    <subcellularLocation>
        <location evidence="1">Host cell</location>
    </subcellularLocation>
    <subcellularLocation>
        <location evidence="2">Secreted</location>
    </subcellularLocation>
</comment>
<sequence>MSESDEIKLWCWVLGDERYRVFRVSIKRSATINGLKRAIQGRKPSFKDIAADSIELFKFQLPLENFNEDCAQSIKLEDSQRLESCNRISFYWTEDPVGDVLSVILPRPADTTITPSSSLKSPPSWLVEIHSKLKGKRDLFGQIFRTANLTKADFIELQRQLQELNPERNSESYVAEDVLATKSAFLRSRSTALSDTNLGNGLVPRLVFDASQPPFSDVVDDDDDAVADDAMDIDSNHCSNGHINTHVAHLSNEATAIFPYAIRYVDLTVLGLKTTDLRVPQLMLFRNEWGSMIDIFNKRKRGMRGSAVFTGQPGIGKTCLLYSILILCIIRAQSIVFQDMRGEVFIIDDKTVRPLKDTLAVSQDVGDVLTLIDADGNSCRPNNRIFSDYNHRILLTSSPRGINNRRWLTQIVQDLNAVFVMEPWSREEFVVASLFLQSTDITLNRFQEASRICGNIPRRCFEAAVSPAKLRNATAAIKAAIEQTTEFSYAVITVDRGGTIHHAFQIRPSEGRFWDTYLIEPVSDWAFLEMIAELRRRSVDAAYRFYRAIQGSALGGRMFETYLHPFLRTMQTPRTFIIESLDNRSDTLEIQFNSNTNHVTFGAMKYFSGLLASSVKSNISCYFQPLSPVLPSFDSFLYQPVISQSGFSPLIALQATTAADHAISIKGLEKVQNSLKLKVPELKDLRPTNARKMIILFVVPDTLGAAFVKQKIKDAARVSDWYEKTAQYVLMLSEREVFQAT</sequence>
<evidence type="ECO:0000256" key="3">
    <source>
        <dbReference type="ARBA" id="ARBA00022525"/>
    </source>
</evidence>
<organism evidence="5 6">
    <name type="scientific">Amanita muscaria (strain Koide BX008)</name>
    <dbReference type="NCBI Taxonomy" id="946122"/>
    <lineage>
        <taxon>Eukaryota</taxon>
        <taxon>Fungi</taxon>
        <taxon>Dikarya</taxon>
        <taxon>Basidiomycota</taxon>
        <taxon>Agaricomycotina</taxon>
        <taxon>Agaricomycetes</taxon>
        <taxon>Agaricomycetidae</taxon>
        <taxon>Agaricales</taxon>
        <taxon>Pluteineae</taxon>
        <taxon>Amanitaceae</taxon>
        <taxon>Amanita</taxon>
    </lineage>
</organism>
<dbReference type="InParanoid" id="A0A0C2TBW1"/>
<protein>
    <recommendedName>
        <fullName evidence="4">Crinkler effector protein N-terminal domain-containing protein</fullName>
    </recommendedName>
</protein>
<dbReference type="PANTHER" id="PTHR33129">
    <property type="entry name" value="PROTEIN KINASE DOMAIN-CONTAINING PROTEIN-RELATED"/>
    <property type="match status" value="1"/>
</dbReference>
<accession>A0A0C2TBW1</accession>
<gene>
    <name evidence="5" type="ORF">M378DRAFT_163508</name>
</gene>
<dbReference type="GO" id="GO:0043657">
    <property type="term" value="C:host cell"/>
    <property type="evidence" value="ECO:0007669"/>
    <property type="project" value="UniProtKB-SubCell"/>
</dbReference>
<feature type="domain" description="Crinkler effector protein N-terminal" evidence="4">
    <location>
        <begin position="7"/>
        <end position="104"/>
    </location>
</feature>
<dbReference type="InterPro" id="IPR052980">
    <property type="entry name" value="Crinkler_effector"/>
</dbReference>
<dbReference type="OrthoDB" id="3045239at2759"/>
<evidence type="ECO:0000256" key="1">
    <source>
        <dbReference type="ARBA" id="ARBA00004340"/>
    </source>
</evidence>
<proteinExistence type="predicted"/>
<dbReference type="GO" id="GO:0005576">
    <property type="term" value="C:extracellular region"/>
    <property type="evidence" value="ECO:0007669"/>
    <property type="project" value="UniProtKB-SubCell"/>
</dbReference>
<dbReference type="PANTHER" id="PTHR33129:SF1">
    <property type="entry name" value="ATP-BINDING PROTEIN"/>
    <property type="match status" value="1"/>
</dbReference>
<dbReference type="InterPro" id="IPR045379">
    <property type="entry name" value="Crinkler_N"/>
</dbReference>
<evidence type="ECO:0000256" key="2">
    <source>
        <dbReference type="ARBA" id="ARBA00004613"/>
    </source>
</evidence>
<keyword evidence="6" id="KW-1185">Reference proteome</keyword>
<dbReference type="HOGENOM" id="CLU_016500_0_0_1"/>
<dbReference type="Proteomes" id="UP000054549">
    <property type="component" value="Unassembled WGS sequence"/>
</dbReference>
<evidence type="ECO:0000259" key="4">
    <source>
        <dbReference type="Pfam" id="PF20147"/>
    </source>
</evidence>
<evidence type="ECO:0000313" key="5">
    <source>
        <dbReference type="EMBL" id="KIL64259.1"/>
    </source>
</evidence>
<evidence type="ECO:0000313" key="6">
    <source>
        <dbReference type="Proteomes" id="UP000054549"/>
    </source>
</evidence>
<reference evidence="5 6" key="1">
    <citation type="submission" date="2014-04" db="EMBL/GenBank/DDBJ databases">
        <title>Evolutionary Origins and Diversification of the Mycorrhizal Mutualists.</title>
        <authorList>
            <consortium name="DOE Joint Genome Institute"/>
            <consortium name="Mycorrhizal Genomics Consortium"/>
            <person name="Kohler A."/>
            <person name="Kuo A."/>
            <person name="Nagy L.G."/>
            <person name="Floudas D."/>
            <person name="Copeland A."/>
            <person name="Barry K.W."/>
            <person name="Cichocki N."/>
            <person name="Veneault-Fourrey C."/>
            <person name="LaButti K."/>
            <person name="Lindquist E.A."/>
            <person name="Lipzen A."/>
            <person name="Lundell T."/>
            <person name="Morin E."/>
            <person name="Murat C."/>
            <person name="Riley R."/>
            <person name="Ohm R."/>
            <person name="Sun H."/>
            <person name="Tunlid A."/>
            <person name="Henrissat B."/>
            <person name="Grigoriev I.V."/>
            <person name="Hibbett D.S."/>
            <person name="Martin F."/>
        </authorList>
    </citation>
    <scope>NUCLEOTIDE SEQUENCE [LARGE SCALE GENOMIC DNA]</scope>
    <source>
        <strain evidence="5 6">Koide BX008</strain>
    </source>
</reference>